<organism evidence="2 3">
    <name type="scientific">Streptomyces antnestii</name>
    <dbReference type="NCBI Taxonomy" id="2494256"/>
    <lineage>
        <taxon>Bacteria</taxon>
        <taxon>Bacillati</taxon>
        <taxon>Actinomycetota</taxon>
        <taxon>Actinomycetes</taxon>
        <taxon>Kitasatosporales</taxon>
        <taxon>Streptomycetaceae</taxon>
        <taxon>Streptomyces</taxon>
    </lineage>
</organism>
<reference evidence="2 3" key="1">
    <citation type="submission" date="2019-01" db="EMBL/GenBank/DDBJ databases">
        <title>Genome sequences of Streptomyces and Rhizobium isolates collected from root and soil.</title>
        <authorList>
            <person name="Chhettri S."/>
            <person name="Sevigny J.L."/>
            <person name="Sen A."/>
            <person name="Ennis N."/>
            <person name="Tisa L."/>
        </authorList>
    </citation>
    <scope>NUCLEOTIDE SEQUENCE [LARGE SCALE GENOMIC DNA]</scope>
    <source>
        <strain evidence="2 3">San01</strain>
    </source>
</reference>
<name>A0A437Q1U6_9ACTN</name>
<evidence type="ECO:0000256" key="1">
    <source>
        <dbReference type="SAM" id="MobiDB-lite"/>
    </source>
</evidence>
<evidence type="ECO:0000313" key="2">
    <source>
        <dbReference type="EMBL" id="RVU28481.1"/>
    </source>
</evidence>
<proteinExistence type="predicted"/>
<sequence>MRASSVRENGRQQQSSGSEAASFTDRLPAALSGPWLLRGHDGRLIVYTHVDQAVLRWTESRVGSRDWLGPDVLPAKGLSHLTVAQGRNRYAHLLGRRVRTAKDGSLTVDLTYAIQYQAGRPLSEWRSIGNPHAKRERTALLGAPAAAVGADGALHVFAPTAEGRISMRREDAQGRWESWLDLKVTAALDTPAAAATSTGRLELLAPARTGALAWHLGEPGAAPERGYDAAVVPLPGSMTGVETSPGRVTFYATDVRTGEMAALRAGEWPVPLGGNPGDGRHAAVMTTLDGYPCTVLAHRGADGRIMLGVCVAEDERGGVWWTDTGKACVGDPVLALDGYGRVVILAVSADGSMALARQEDGQGLTLSSWTRI</sequence>
<keyword evidence="3" id="KW-1185">Reference proteome</keyword>
<comment type="caution">
    <text evidence="2">The sequence shown here is derived from an EMBL/GenBank/DDBJ whole genome shotgun (WGS) entry which is preliminary data.</text>
</comment>
<accession>A0A437Q1U6</accession>
<dbReference type="OrthoDB" id="4307815at2"/>
<dbReference type="EMBL" id="RZYA01000001">
    <property type="protein sequence ID" value="RVU28481.1"/>
    <property type="molecule type" value="Genomic_DNA"/>
</dbReference>
<protein>
    <submittedName>
        <fullName evidence="2">Uncharacterized protein</fullName>
    </submittedName>
</protein>
<evidence type="ECO:0000313" key="3">
    <source>
        <dbReference type="Proteomes" id="UP000283128"/>
    </source>
</evidence>
<dbReference type="RefSeq" id="WP_127826068.1">
    <property type="nucleotide sequence ID" value="NZ_RZYA01000001.1"/>
</dbReference>
<dbReference type="AlphaFoldDB" id="A0A437Q1U6"/>
<feature type="compositionally biased region" description="Polar residues" evidence="1">
    <location>
        <begin position="11"/>
        <end position="21"/>
    </location>
</feature>
<dbReference type="SUPFAM" id="SSF89372">
    <property type="entry name" value="Fucose-specific lectin"/>
    <property type="match status" value="1"/>
</dbReference>
<feature type="region of interest" description="Disordered" evidence="1">
    <location>
        <begin position="1"/>
        <end position="23"/>
    </location>
</feature>
<dbReference type="Proteomes" id="UP000283128">
    <property type="component" value="Unassembled WGS sequence"/>
</dbReference>
<gene>
    <name evidence="2" type="ORF">EOT10_00900</name>
</gene>